<evidence type="ECO:0000256" key="3">
    <source>
        <dbReference type="ARBA" id="ARBA00010631"/>
    </source>
</evidence>
<feature type="transmembrane region" description="Helical" evidence="12">
    <location>
        <begin position="86"/>
        <end position="104"/>
    </location>
</feature>
<sequence length="255" mass="28384">MLLRVLVLAYGVAGYALFLATFVYAIGFVGGFLTPTRLDGPREGSLLAAVAIDVGLLAVFAVQHSGMARPAFKRWLTRYVPEAAERATYCVLSCAALLLMFALWRPLGGVVWDTDGAARVAVYAAFSAGWLIVLWTTFLIDHFDLFGLRQVVLFARGRPYPPARFVTPGPYRWVRHPLYVGWLTVFWAAPTMTAAHLLFAAGTTAYILIALVLEERDLTAAHPEYEAYRARVPMLVPRLRRARPLIETRRTEVTP</sequence>
<evidence type="ECO:0000256" key="2">
    <source>
        <dbReference type="ARBA" id="ARBA00004141"/>
    </source>
</evidence>
<keyword evidence="7" id="KW-0949">S-adenosyl-L-methionine</keyword>
<evidence type="ECO:0000256" key="7">
    <source>
        <dbReference type="ARBA" id="ARBA00022691"/>
    </source>
</evidence>
<dbReference type="RefSeq" id="WP_145242953.1">
    <property type="nucleotide sequence ID" value="NZ_CP036273.1"/>
</dbReference>
<dbReference type="Pfam" id="PF04140">
    <property type="entry name" value="ICMT"/>
    <property type="match status" value="1"/>
</dbReference>
<proteinExistence type="inferred from homology"/>
<feature type="transmembrane region" description="Helical" evidence="12">
    <location>
        <begin position="46"/>
        <end position="66"/>
    </location>
</feature>
<evidence type="ECO:0000313" key="13">
    <source>
        <dbReference type="EMBL" id="QDU22862.1"/>
    </source>
</evidence>
<evidence type="ECO:0000313" key="14">
    <source>
        <dbReference type="Proteomes" id="UP000319576"/>
    </source>
</evidence>
<protein>
    <recommendedName>
        <fullName evidence="4">methanethiol S-methyltransferase</fullName>
        <ecNumber evidence="4">2.1.1.334</ecNumber>
    </recommendedName>
</protein>
<keyword evidence="5 13" id="KW-0489">Methyltransferase</keyword>
<accession>A0A517XZC0</accession>
<evidence type="ECO:0000256" key="1">
    <source>
        <dbReference type="ARBA" id="ARBA00002096"/>
    </source>
</evidence>
<feature type="transmembrane region" description="Helical" evidence="12">
    <location>
        <begin position="12"/>
        <end position="34"/>
    </location>
</feature>
<evidence type="ECO:0000256" key="4">
    <source>
        <dbReference type="ARBA" id="ARBA00012149"/>
    </source>
</evidence>
<dbReference type="InterPro" id="IPR007269">
    <property type="entry name" value="ICMT_MeTrfase"/>
</dbReference>
<dbReference type="OrthoDB" id="9789029at2"/>
<organism evidence="13 14">
    <name type="scientific">Urbifossiella limnaea</name>
    <dbReference type="NCBI Taxonomy" id="2528023"/>
    <lineage>
        <taxon>Bacteria</taxon>
        <taxon>Pseudomonadati</taxon>
        <taxon>Planctomycetota</taxon>
        <taxon>Planctomycetia</taxon>
        <taxon>Gemmatales</taxon>
        <taxon>Gemmataceae</taxon>
        <taxon>Urbifossiella</taxon>
    </lineage>
</organism>
<dbReference type="GO" id="GO:0032259">
    <property type="term" value="P:methylation"/>
    <property type="evidence" value="ECO:0007669"/>
    <property type="project" value="UniProtKB-KW"/>
</dbReference>
<dbReference type="EMBL" id="CP036273">
    <property type="protein sequence ID" value="QDU22862.1"/>
    <property type="molecule type" value="Genomic_DNA"/>
</dbReference>
<dbReference type="InterPro" id="IPR054700">
    <property type="entry name" value="MddA"/>
</dbReference>
<evidence type="ECO:0000256" key="9">
    <source>
        <dbReference type="ARBA" id="ARBA00022989"/>
    </source>
</evidence>
<evidence type="ECO:0000256" key="6">
    <source>
        <dbReference type="ARBA" id="ARBA00022679"/>
    </source>
</evidence>
<evidence type="ECO:0000256" key="5">
    <source>
        <dbReference type="ARBA" id="ARBA00022603"/>
    </source>
</evidence>
<dbReference type="Proteomes" id="UP000319576">
    <property type="component" value="Chromosome"/>
</dbReference>
<comment type="function">
    <text evidence="1">Catalyzes the methylation of methanethiol (MeSH) to yield dimethylsulphide (DMS).</text>
</comment>
<dbReference type="GO" id="GO:0016020">
    <property type="term" value="C:membrane"/>
    <property type="evidence" value="ECO:0007669"/>
    <property type="project" value="UniProtKB-SubCell"/>
</dbReference>
<dbReference type="AlphaFoldDB" id="A0A517XZC0"/>
<evidence type="ECO:0000256" key="11">
    <source>
        <dbReference type="ARBA" id="ARBA00048134"/>
    </source>
</evidence>
<keyword evidence="9 12" id="KW-1133">Transmembrane helix</keyword>
<keyword evidence="6 13" id="KW-0808">Transferase</keyword>
<keyword evidence="14" id="KW-1185">Reference proteome</keyword>
<dbReference type="EC" id="2.1.1.334" evidence="4"/>
<comment type="similarity">
    <text evidence="3">Belongs to the nurim family.</text>
</comment>
<dbReference type="Gene3D" id="1.20.120.1630">
    <property type="match status" value="1"/>
</dbReference>
<dbReference type="GO" id="GO:0004671">
    <property type="term" value="F:protein C-terminal S-isoprenylcysteine carboxyl O-methyltransferase activity"/>
    <property type="evidence" value="ECO:0007669"/>
    <property type="project" value="InterPro"/>
</dbReference>
<dbReference type="InterPro" id="IPR033580">
    <property type="entry name" value="Nurim-like"/>
</dbReference>
<feature type="transmembrane region" description="Helical" evidence="12">
    <location>
        <begin position="116"/>
        <end position="140"/>
    </location>
</feature>
<feature type="transmembrane region" description="Helical" evidence="12">
    <location>
        <begin position="185"/>
        <end position="213"/>
    </location>
</feature>
<gene>
    <name evidence="13" type="ORF">ETAA1_48510</name>
</gene>
<evidence type="ECO:0000256" key="12">
    <source>
        <dbReference type="SAM" id="Phobius"/>
    </source>
</evidence>
<name>A0A517XZC0_9BACT</name>
<comment type="catalytic activity">
    <reaction evidence="11">
        <text>methanethiol + S-adenosyl-L-methionine = dimethyl sulfide + S-adenosyl-L-homocysteine + H(+)</text>
        <dbReference type="Rhea" id="RHEA:50428"/>
        <dbReference type="ChEBI" id="CHEBI:15378"/>
        <dbReference type="ChEBI" id="CHEBI:16007"/>
        <dbReference type="ChEBI" id="CHEBI:17437"/>
        <dbReference type="ChEBI" id="CHEBI:57856"/>
        <dbReference type="ChEBI" id="CHEBI:59789"/>
        <dbReference type="EC" id="2.1.1.334"/>
    </reaction>
</comment>
<keyword evidence="8 12" id="KW-0812">Transmembrane</keyword>
<dbReference type="PANTHER" id="PTHR31040:SF1">
    <property type="entry name" value="NURIM"/>
    <property type="match status" value="1"/>
</dbReference>
<evidence type="ECO:0000256" key="10">
    <source>
        <dbReference type="ARBA" id="ARBA00023136"/>
    </source>
</evidence>
<dbReference type="NCBIfam" id="NF045656">
    <property type="entry name" value="MeththiolMtaseMddA"/>
    <property type="match status" value="1"/>
</dbReference>
<evidence type="ECO:0000256" key="8">
    <source>
        <dbReference type="ARBA" id="ARBA00022692"/>
    </source>
</evidence>
<comment type="subcellular location">
    <subcellularLocation>
        <location evidence="2">Membrane</location>
        <topology evidence="2">Multi-pass membrane protein</topology>
    </subcellularLocation>
</comment>
<dbReference type="PANTHER" id="PTHR31040">
    <property type="entry name" value="NURIM"/>
    <property type="match status" value="1"/>
</dbReference>
<reference evidence="13 14" key="1">
    <citation type="submission" date="2019-02" db="EMBL/GenBank/DDBJ databases">
        <title>Deep-cultivation of Planctomycetes and their phenomic and genomic characterization uncovers novel biology.</title>
        <authorList>
            <person name="Wiegand S."/>
            <person name="Jogler M."/>
            <person name="Boedeker C."/>
            <person name="Pinto D."/>
            <person name="Vollmers J."/>
            <person name="Rivas-Marin E."/>
            <person name="Kohn T."/>
            <person name="Peeters S.H."/>
            <person name="Heuer A."/>
            <person name="Rast P."/>
            <person name="Oberbeckmann S."/>
            <person name="Bunk B."/>
            <person name="Jeske O."/>
            <person name="Meyerdierks A."/>
            <person name="Storesund J.E."/>
            <person name="Kallscheuer N."/>
            <person name="Luecker S."/>
            <person name="Lage O.M."/>
            <person name="Pohl T."/>
            <person name="Merkel B.J."/>
            <person name="Hornburger P."/>
            <person name="Mueller R.-W."/>
            <person name="Bruemmer F."/>
            <person name="Labrenz M."/>
            <person name="Spormann A.M."/>
            <person name="Op den Camp H."/>
            <person name="Overmann J."/>
            <person name="Amann R."/>
            <person name="Jetten M.S.M."/>
            <person name="Mascher T."/>
            <person name="Medema M.H."/>
            <person name="Devos D.P."/>
            <person name="Kaster A.-K."/>
            <person name="Ovreas L."/>
            <person name="Rohde M."/>
            <person name="Galperin M.Y."/>
            <person name="Jogler C."/>
        </authorList>
    </citation>
    <scope>NUCLEOTIDE SEQUENCE [LARGE SCALE GENOMIC DNA]</scope>
    <source>
        <strain evidence="13 14">ETA_A1</strain>
    </source>
</reference>
<keyword evidence="10 12" id="KW-0472">Membrane</keyword>
<dbReference type="KEGG" id="uli:ETAA1_48510"/>